<keyword evidence="10 17" id="KW-0520">NAD</keyword>
<dbReference type="Gene3D" id="3.40.1190.20">
    <property type="match status" value="1"/>
</dbReference>
<dbReference type="NCBIfam" id="TIGR00196">
    <property type="entry name" value="yjeF_cterm"/>
    <property type="match status" value="1"/>
</dbReference>
<dbReference type="Pfam" id="PF03853">
    <property type="entry name" value="YjeF_N"/>
    <property type="match status" value="1"/>
</dbReference>
<accession>A0A848F7R1</accession>
<comment type="caution">
    <text evidence="21">The sequence shown here is derived from an EMBL/GenBank/DDBJ whole genome shotgun (WGS) entry which is preliminary data.</text>
</comment>
<keyword evidence="7 17" id="KW-0067">ATP-binding</keyword>
<dbReference type="GO" id="GO:0110051">
    <property type="term" value="P:metabolite repair"/>
    <property type="evidence" value="ECO:0007669"/>
    <property type="project" value="TreeGrafter"/>
</dbReference>
<evidence type="ECO:0000256" key="17">
    <source>
        <dbReference type="HAMAP-Rule" id="MF_01965"/>
    </source>
</evidence>
<evidence type="ECO:0000256" key="18">
    <source>
        <dbReference type="PIRNR" id="PIRNR017184"/>
    </source>
</evidence>
<dbReference type="SUPFAM" id="SSF64153">
    <property type="entry name" value="YjeF N-terminal domain-like"/>
    <property type="match status" value="1"/>
</dbReference>
<dbReference type="AlphaFoldDB" id="A0A848F7R1"/>
<feature type="binding site" evidence="17">
    <location>
        <position position="374"/>
    </location>
    <ligand>
        <name>(6S)-NADPHX</name>
        <dbReference type="ChEBI" id="CHEBI:64076"/>
    </ligand>
</feature>
<comment type="function">
    <text evidence="14 18">Bifunctional enzyme that catalyzes the epimerization of the S- and R-forms of NAD(P)HX and the dehydration of the S-form of NAD(P)HX at the expense of ADP, which is converted to AMP. This allows the repair of both epimers of NAD(P)HX, a damaged form of NAD(P)H that is a result of enzymatic or heat-dependent hydration.</text>
</comment>
<evidence type="ECO:0000256" key="16">
    <source>
        <dbReference type="ARBA" id="ARBA00049209"/>
    </source>
</evidence>
<feature type="binding site" evidence="17">
    <location>
        <position position="318"/>
    </location>
    <ligand>
        <name>(6S)-NADPHX</name>
        <dbReference type="ChEBI" id="CHEBI:64076"/>
    </ligand>
</feature>
<comment type="similarity">
    <text evidence="4 18">In the C-terminal section; belongs to the NnrD/CARKD family.</text>
</comment>
<evidence type="ECO:0000256" key="14">
    <source>
        <dbReference type="ARBA" id="ARBA00025153"/>
    </source>
</evidence>
<dbReference type="PIRSF" id="PIRSF017184">
    <property type="entry name" value="Nnr"/>
    <property type="match status" value="1"/>
</dbReference>
<dbReference type="PROSITE" id="PS51385">
    <property type="entry name" value="YJEF_N"/>
    <property type="match status" value="1"/>
</dbReference>
<organism evidence="21 22">
    <name type="scientific">Azohydromonas caseinilytica</name>
    <dbReference type="NCBI Taxonomy" id="2728836"/>
    <lineage>
        <taxon>Bacteria</taxon>
        <taxon>Pseudomonadati</taxon>
        <taxon>Pseudomonadota</taxon>
        <taxon>Betaproteobacteria</taxon>
        <taxon>Burkholderiales</taxon>
        <taxon>Sphaerotilaceae</taxon>
        <taxon>Azohydromonas</taxon>
    </lineage>
</organism>
<evidence type="ECO:0000256" key="8">
    <source>
        <dbReference type="ARBA" id="ARBA00022857"/>
    </source>
</evidence>
<evidence type="ECO:0000256" key="9">
    <source>
        <dbReference type="ARBA" id="ARBA00022958"/>
    </source>
</evidence>
<name>A0A848F7R1_9BURK</name>
<dbReference type="InterPro" id="IPR000631">
    <property type="entry name" value="CARKD"/>
</dbReference>
<dbReference type="PANTHER" id="PTHR12592:SF0">
    <property type="entry name" value="ATP-DEPENDENT (S)-NAD(P)H-HYDRATE DEHYDRATASE"/>
    <property type="match status" value="1"/>
</dbReference>
<comment type="similarity">
    <text evidence="3 18">In the N-terminal section; belongs to the NnrE/AIBP family.</text>
</comment>
<evidence type="ECO:0000256" key="15">
    <source>
        <dbReference type="ARBA" id="ARBA00048238"/>
    </source>
</evidence>
<proteinExistence type="inferred from homology"/>
<keyword evidence="8 17" id="KW-0521">NADP</keyword>
<dbReference type="EMBL" id="JABBFW010000002">
    <property type="protein sequence ID" value="NML14290.1"/>
    <property type="molecule type" value="Genomic_DNA"/>
</dbReference>
<keyword evidence="12 17" id="KW-0456">Lyase</keyword>
<evidence type="ECO:0000313" key="22">
    <source>
        <dbReference type="Proteomes" id="UP000574067"/>
    </source>
</evidence>
<keyword evidence="11 18" id="KW-0413">Isomerase</keyword>
<dbReference type="PROSITE" id="PS51383">
    <property type="entry name" value="YJEF_C_3"/>
    <property type="match status" value="1"/>
</dbReference>
<keyword evidence="9 18" id="KW-0630">Potassium</keyword>
<feature type="binding site" evidence="17">
    <location>
        <position position="440"/>
    </location>
    <ligand>
        <name>AMP</name>
        <dbReference type="ChEBI" id="CHEBI:456215"/>
    </ligand>
</feature>
<evidence type="ECO:0000256" key="6">
    <source>
        <dbReference type="ARBA" id="ARBA00022741"/>
    </source>
</evidence>
<comment type="cofactor">
    <cofactor evidence="17">
        <name>Mg(2+)</name>
        <dbReference type="ChEBI" id="CHEBI:18420"/>
    </cofactor>
</comment>
<comment type="similarity">
    <text evidence="17">Belongs to the NnrD/CARKD family.</text>
</comment>
<dbReference type="SUPFAM" id="SSF53613">
    <property type="entry name" value="Ribokinase-like"/>
    <property type="match status" value="1"/>
</dbReference>
<evidence type="ECO:0000256" key="12">
    <source>
        <dbReference type="ARBA" id="ARBA00023239"/>
    </source>
</evidence>
<comment type="catalytic activity">
    <reaction evidence="16 17 18">
        <text>(6S)-NADPHX + ADP = AMP + phosphate + NADPH + H(+)</text>
        <dbReference type="Rhea" id="RHEA:32235"/>
        <dbReference type="ChEBI" id="CHEBI:15378"/>
        <dbReference type="ChEBI" id="CHEBI:43474"/>
        <dbReference type="ChEBI" id="CHEBI:57783"/>
        <dbReference type="ChEBI" id="CHEBI:64076"/>
        <dbReference type="ChEBI" id="CHEBI:456215"/>
        <dbReference type="ChEBI" id="CHEBI:456216"/>
        <dbReference type="EC" id="4.2.1.136"/>
    </reaction>
</comment>
<dbReference type="InterPro" id="IPR029056">
    <property type="entry name" value="Ribokinase-like"/>
</dbReference>
<evidence type="ECO:0000313" key="21">
    <source>
        <dbReference type="EMBL" id="NML14290.1"/>
    </source>
</evidence>
<protein>
    <recommendedName>
        <fullName evidence="17">ADP-dependent (S)-NAD(P)H-hydrate dehydratase</fullName>
        <ecNumber evidence="17">4.2.1.136</ecNumber>
    </recommendedName>
    <alternativeName>
        <fullName evidence="17">ADP-dependent NAD(P)HX dehydratase</fullName>
    </alternativeName>
</protein>
<comment type="catalytic activity">
    <reaction evidence="15 17 18">
        <text>(6S)-NADHX + ADP = AMP + phosphate + NADH + H(+)</text>
        <dbReference type="Rhea" id="RHEA:32223"/>
        <dbReference type="ChEBI" id="CHEBI:15378"/>
        <dbReference type="ChEBI" id="CHEBI:43474"/>
        <dbReference type="ChEBI" id="CHEBI:57945"/>
        <dbReference type="ChEBI" id="CHEBI:64074"/>
        <dbReference type="ChEBI" id="CHEBI:456215"/>
        <dbReference type="ChEBI" id="CHEBI:456216"/>
        <dbReference type="EC" id="4.2.1.136"/>
    </reaction>
</comment>
<evidence type="ECO:0000256" key="10">
    <source>
        <dbReference type="ARBA" id="ARBA00023027"/>
    </source>
</evidence>
<evidence type="ECO:0000256" key="7">
    <source>
        <dbReference type="ARBA" id="ARBA00022840"/>
    </source>
</evidence>
<keyword evidence="6 17" id="KW-0547">Nucleotide-binding</keyword>
<evidence type="ECO:0000256" key="4">
    <source>
        <dbReference type="ARBA" id="ARBA00009524"/>
    </source>
</evidence>
<dbReference type="PANTHER" id="PTHR12592">
    <property type="entry name" value="ATP-DEPENDENT (S)-NAD(P)H-HYDRATE DEHYDRATASE FAMILY MEMBER"/>
    <property type="match status" value="1"/>
</dbReference>
<evidence type="ECO:0000256" key="3">
    <source>
        <dbReference type="ARBA" id="ARBA00006001"/>
    </source>
</evidence>
<comment type="subunit">
    <text evidence="17">Homotetramer.</text>
</comment>
<dbReference type="EC" id="4.2.1.136" evidence="17"/>
<evidence type="ECO:0000259" key="19">
    <source>
        <dbReference type="PROSITE" id="PS51383"/>
    </source>
</evidence>
<dbReference type="Proteomes" id="UP000574067">
    <property type="component" value="Unassembled WGS sequence"/>
</dbReference>
<dbReference type="InterPro" id="IPR004443">
    <property type="entry name" value="YjeF_N_dom"/>
</dbReference>
<keyword evidence="5 18" id="KW-0479">Metal-binding</keyword>
<feature type="binding site" evidence="17">
    <location>
        <position position="441"/>
    </location>
    <ligand>
        <name>(6S)-NADPHX</name>
        <dbReference type="ChEBI" id="CHEBI:64076"/>
    </ligand>
</feature>
<dbReference type="HAMAP" id="MF_01965">
    <property type="entry name" value="NADHX_dehydratase"/>
    <property type="match status" value="1"/>
</dbReference>
<comment type="function">
    <text evidence="17">Catalyzes the dehydration of the S-form of NAD(P)HX at the expense of ADP, which is converted to AMP. Together with NAD(P)HX epimerase, which catalyzes the epimerization of the S- and R-forms, the enzyme allows the repair of both epimers of NAD(P)HX, a damaged form of NAD(P)H that is a result of enzymatic or heat-dependent hydration.</text>
</comment>
<reference evidence="21 22" key="1">
    <citation type="submission" date="2020-04" db="EMBL/GenBank/DDBJ databases">
        <title>Azohydromonas sp. isolated from soil.</title>
        <authorList>
            <person name="Dahal R.H."/>
        </authorList>
    </citation>
    <scope>NUCLEOTIDE SEQUENCE [LARGE SCALE GENOMIC DNA]</scope>
    <source>
        <strain evidence="21 22">G-1-1-14</strain>
    </source>
</reference>
<keyword evidence="22" id="KW-1185">Reference proteome</keyword>
<evidence type="ECO:0000256" key="13">
    <source>
        <dbReference type="ARBA" id="ARBA00023268"/>
    </source>
</evidence>
<dbReference type="Gene3D" id="3.40.50.10260">
    <property type="entry name" value="YjeF N-terminal domain"/>
    <property type="match status" value="1"/>
</dbReference>
<comment type="cofactor">
    <cofactor evidence="18">
        <name>K(+)</name>
        <dbReference type="ChEBI" id="CHEBI:29103"/>
    </cofactor>
    <text evidence="18">Binds 1 potassium ion per subunit.</text>
</comment>
<dbReference type="RefSeq" id="WP_169159183.1">
    <property type="nucleotide sequence ID" value="NZ_JABBFW010000002.1"/>
</dbReference>
<feature type="domain" description="YjeF N-terminal" evidence="20">
    <location>
        <begin position="19"/>
        <end position="221"/>
    </location>
</feature>
<evidence type="ECO:0000259" key="20">
    <source>
        <dbReference type="PROSITE" id="PS51385"/>
    </source>
</evidence>
<dbReference type="GO" id="GO:0052855">
    <property type="term" value="F:ADP-dependent NAD(P)H-hydrate dehydratase activity"/>
    <property type="evidence" value="ECO:0007669"/>
    <property type="project" value="UniProtKB-UniRule"/>
</dbReference>
<evidence type="ECO:0000256" key="2">
    <source>
        <dbReference type="ARBA" id="ARBA00000909"/>
    </source>
</evidence>
<feature type="binding site" evidence="17">
    <location>
        <begin position="411"/>
        <end position="415"/>
    </location>
    <ligand>
        <name>AMP</name>
        <dbReference type="ChEBI" id="CHEBI:456215"/>
    </ligand>
</feature>
<gene>
    <name evidence="17" type="primary">nnrD</name>
    <name evidence="21" type="ORF">HHL10_04775</name>
</gene>
<dbReference type="InterPro" id="IPR030677">
    <property type="entry name" value="Nnr"/>
</dbReference>
<feature type="domain" description="YjeF C-terminal" evidence="19">
    <location>
        <begin position="227"/>
        <end position="497"/>
    </location>
</feature>
<dbReference type="InterPro" id="IPR036652">
    <property type="entry name" value="YjeF_N_dom_sf"/>
</dbReference>
<keyword evidence="13" id="KW-0511">Multifunctional enzyme</keyword>
<dbReference type="CDD" id="cd01171">
    <property type="entry name" value="YXKO-related"/>
    <property type="match status" value="1"/>
</dbReference>
<dbReference type="GO" id="GO:0005524">
    <property type="term" value="F:ATP binding"/>
    <property type="evidence" value="ECO:0007669"/>
    <property type="project" value="UniProtKB-UniRule"/>
</dbReference>
<dbReference type="GO" id="GO:0052856">
    <property type="term" value="F:NAD(P)HX epimerase activity"/>
    <property type="evidence" value="ECO:0007669"/>
    <property type="project" value="UniProtKB-EC"/>
</dbReference>
<evidence type="ECO:0000256" key="1">
    <source>
        <dbReference type="ARBA" id="ARBA00000013"/>
    </source>
</evidence>
<sequence>MQLITSPGRNLPLHDLPATRRLEQRALAAVPPGTLVARAGLALARLTLALAPHDRCCWVLAGPGHNGADALEAAWHLARSGRAVTASVFAADLQALVPAAAQSLQRAREAGATILLNSPTPPADCALALDGLLGIGSARAIEGAMARAVQSFNAITGTRLAVDVPSGLDAGTGRTVGSAVAQATDTLTMLNLKTGLFTGAGRAHCGRLWLASLDVVDDEPPQAWLAGRALRDTARAPRAHAQHKGSYGDALVIGGAQGMHGAALLAARAALSAGAGRVYMSLLEGTLALDPTRPELMLRDALWRAGVERLSSATVLCGCGGGQAVAAALPLLLEQAVRLVLDADGLNAVAADPALAQALRARAGRNQATVLTPHPLEAARLLGCSAAQVQANRLAAAQRLADDLGAVVVLKGSGSVVAAPGALPYVNPTGNAALASPGTGDVLAGWLTGQWSTQAGTGALQALVAAGVQLHGAAADAHVLHGPLLALDLIDAMRRLA</sequence>
<comment type="catalytic activity">
    <reaction evidence="1 18">
        <text>(6R)-NADHX = (6S)-NADHX</text>
        <dbReference type="Rhea" id="RHEA:32215"/>
        <dbReference type="ChEBI" id="CHEBI:64074"/>
        <dbReference type="ChEBI" id="CHEBI:64075"/>
        <dbReference type="EC" id="5.1.99.6"/>
    </reaction>
</comment>
<dbReference type="GO" id="GO:0046872">
    <property type="term" value="F:metal ion binding"/>
    <property type="evidence" value="ECO:0007669"/>
    <property type="project" value="UniProtKB-UniRule"/>
</dbReference>
<evidence type="ECO:0000256" key="5">
    <source>
        <dbReference type="ARBA" id="ARBA00022723"/>
    </source>
</evidence>
<dbReference type="Pfam" id="PF01256">
    <property type="entry name" value="Carb_kinase"/>
    <property type="match status" value="1"/>
</dbReference>
<comment type="catalytic activity">
    <reaction evidence="2 18">
        <text>(6R)-NADPHX = (6S)-NADPHX</text>
        <dbReference type="Rhea" id="RHEA:32227"/>
        <dbReference type="ChEBI" id="CHEBI:64076"/>
        <dbReference type="ChEBI" id="CHEBI:64077"/>
        <dbReference type="EC" id="5.1.99.6"/>
    </reaction>
</comment>
<evidence type="ECO:0000256" key="11">
    <source>
        <dbReference type="ARBA" id="ARBA00023235"/>
    </source>
</evidence>
<dbReference type="GO" id="GO:0046496">
    <property type="term" value="P:nicotinamide nucleotide metabolic process"/>
    <property type="evidence" value="ECO:0007669"/>
    <property type="project" value="UniProtKB-UniRule"/>
</dbReference>
<feature type="binding site" evidence="17">
    <location>
        <position position="262"/>
    </location>
    <ligand>
        <name>(6S)-NADPHX</name>
        <dbReference type="ChEBI" id="CHEBI:64076"/>
    </ligand>
</feature>